<accession>A0A2B4RQ20</accession>
<evidence type="ECO:0000256" key="2">
    <source>
        <dbReference type="ARBA" id="ARBA00022490"/>
    </source>
</evidence>
<dbReference type="Gene3D" id="3.30.710.10">
    <property type="entry name" value="Potassium Channel Kv1.1, Chain A"/>
    <property type="match status" value="1"/>
</dbReference>
<gene>
    <name evidence="4" type="primary">Btbd3</name>
    <name evidence="4" type="ORF">AWC38_SpisGene16986</name>
</gene>
<reference evidence="5" key="1">
    <citation type="journal article" date="2017" name="bioRxiv">
        <title>Comparative analysis of the genomes of Stylophora pistillata and Acropora digitifera provides evidence for extensive differences between species of corals.</title>
        <authorList>
            <person name="Voolstra C.R."/>
            <person name="Li Y."/>
            <person name="Liew Y.J."/>
            <person name="Baumgarten S."/>
            <person name="Zoccola D."/>
            <person name="Flot J.-F."/>
            <person name="Tambutte S."/>
            <person name="Allemand D."/>
            <person name="Aranda M."/>
        </authorList>
    </citation>
    <scope>NUCLEOTIDE SEQUENCE [LARGE SCALE GENOMIC DNA]</scope>
</reference>
<keyword evidence="5" id="KW-1185">Reference proteome</keyword>
<dbReference type="STRING" id="50429.A0A2B4RQ20"/>
<organism evidence="4 5">
    <name type="scientific">Stylophora pistillata</name>
    <name type="common">Smooth cauliflower coral</name>
    <dbReference type="NCBI Taxonomy" id="50429"/>
    <lineage>
        <taxon>Eukaryota</taxon>
        <taxon>Metazoa</taxon>
        <taxon>Cnidaria</taxon>
        <taxon>Anthozoa</taxon>
        <taxon>Hexacorallia</taxon>
        <taxon>Scleractinia</taxon>
        <taxon>Astrocoeniina</taxon>
        <taxon>Pocilloporidae</taxon>
        <taxon>Stylophora</taxon>
    </lineage>
</organism>
<dbReference type="InterPro" id="IPR011333">
    <property type="entry name" value="SKP1/BTB/POZ_sf"/>
</dbReference>
<feature type="domain" description="BTB" evidence="3">
    <location>
        <begin position="38"/>
        <end position="114"/>
    </location>
</feature>
<dbReference type="SMART" id="SM00225">
    <property type="entry name" value="BTB"/>
    <property type="match status" value="1"/>
</dbReference>
<comment type="caution">
    <text evidence="4">The sequence shown here is derived from an EMBL/GenBank/DDBJ whole genome shotgun (WGS) entry which is preliminary data.</text>
</comment>
<dbReference type="Pfam" id="PF00651">
    <property type="entry name" value="BTB"/>
    <property type="match status" value="1"/>
</dbReference>
<dbReference type="Pfam" id="PF07707">
    <property type="entry name" value="BACK"/>
    <property type="match status" value="1"/>
</dbReference>
<evidence type="ECO:0000256" key="1">
    <source>
        <dbReference type="ARBA" id="ARBA00004496"/>
    </source>
</evidence>
<dbReference type="InterPro" id="IPR000210">
    <property type="entry name" value="BTB/POZ_dom"/>
</dbReference>
<dbReference type="Proteomes" id="UP000225706">
    <property type="component" value="Unassembled WGS sequence"/>
</dbReference>
<keyword evidence="2" id="KW-0963">Cytoplasm</keyword>
<dbReference type="OrthoDB" id="6359943at2759"/>
<dbReference type="SMART" id="SM00875">
    <property type="entry name" value="BACK"/>
    <property type="match status" value="1"/>
</dbReference>
<dbReference type="PANTHER" id="PTHR45774:SF3">
    <property type="entry name" value="BTB (POZ) DOMAIN-CONTAINING 2B-RELATED"/>
    <property type="match status" value="1"/>
</dbReference>
<dbReference type="GO" id="GO:0022008">
    <property type="term" value="P:neurogenesis"/>
    <property type="evidence" value="ECO:0007669"/>
    <property type="project" value="TreeGrafter"/>
</dbReference>
<proteinExistence type="predicted"/>
<sequence>MALATSTTGTSSSSDDWQATKRTIRERTSLMINNPLMSDVKFAVPLDPGSSTGSGSQLIYAHKLLLSLSSPVFHAMFYGNVADTREIIPLSDCHSRSLIEFIRYLYSDEVHLTSGNVFELLYLAKKYIVPFLAESCCRFLESELRETNVFRILEHARLFSEPDLEQRCWQLLEAKTTACLQSEGLLWISRDTLSSLLKRDTLSLVDGECAIFKAARRWAAANCKLRDFEPTGDKLRGVLKEVLYLIRFPMMPPRLFEDIVVPSGILTEQEISQVHMFHKQGASSTACHVKFSCKPRGPRIQSGSSDAQLSRCYRYRENQTFPSSECFNSVSESLRFSTSREVYFAGVRLYAHKDEDKQYSAQLRVSRCHGLKEEVSATRGIYTVGYLAGQVHNRLGFDVLIPNPFLLTKESPFAVRISISGNDGARVSPNKGIPMTFVKCEGIEFKFEGKSRQILEILFYTVD</sequence>
<name>A0A2B4RQ20_STYPI</name>
<dbReference type="AlphaFoldDB" id="A0A2B4RQ20"/>
<dbReference type="InterPro" id="IPR038648">
    <property type="entry name" value="PHR_sf"/>
</dbReference>
<dbReference type="InterPro" id="IPR012983">
    <property type="entry name" value="PHR"/>
</dbReference>
<dbReference type="Pfam" id="PF08005">
    <property type="entry name" value="PHR"/>
    <property type="match status" value="1"/>
</dbReference>
<dbReference type="EMBL" id="LSMT01000400">
    <property type="protein sequence ID" value="PFX18640.1"/>
    <property type="molecule type" value="Genomic_DNA"/>
</dbReference>
<dbReference type="InterPro" id="IPR011705">
    <property type="entry name" value="BACK"/>
</dbReference>
<comment type="subcellular location">
    <subcellularLocation>
        <location evidence="1">Cytoplasm</location>
    </subcellularLocation>
</comment>
<dbReference type="PANTHER" id="PTHR45774">
    <property type="entry name" value="BTB/POZ DOMAIN-CONTAINING"/>
    <property type="match status" value="1"/>
</dbReference>
<protein>
    <submittedName>
        <fullName evidence="4">BTB/POZ domain-containing protein 3</fullName>
    </submittedName>
</protein>
<dbReference type="SUPFAM" id="SSF54695">
    <property type="entry name" value="POZ domain"/>
    <property type="match status" value="1"/>
</dbReference>
<evidence type="ECO:0000313" key="4">
    <source>
        <dbReference type="EMBL" id="PFX18640.1"/>
    </source>
</evidence>
<evidence type="ECO:0000259" key="3">
    <source>
        <dbReference type="PROSITE" id="PS50097"/>
    </source>
</evidence>
<dbReference type="Gene3D" id="2.60.120.820">
    <property type="entry name" value="PHR domain"/>
    <property type="match status" value="1"/>
</dbReference>
<dbReference type="PROSITE" id="PS50097">
    <property type="entry name" value="BTB"/>
    <property type="match status" value="1"/>
</dbReference>
<evidence type="ECO:0000313" key="5">
    <source>
        <dbReference type="Proteomes" id="UP000225706"/>
    </source>
</evidence>
<dbReference type="GO" id="GO:0005829">
    <property type="term" value="C:cytosol"/>
    <property type="evidence" value="ECO:0007669"/>
    <property type="project" value="TreeGrafter"/>
</dbReference>
<dbReference type="Gene3D" id="1.25.40.420">
    <property type="match status" value="1"/>
</dbReference>